<dbReference type="EMBL" id="BAABME010005935">
    <property type="protein sequence ID" value="GAA0167019.1"/>
    <property type="molecule type" value="Genomic_DNA"/>
</dbReference>
<dbReference type="Pfam" id="PF04195">
    <property type="entry name" value="Transposase_28"/>
    <property type="match status" value="1"/>
</dbReference>
<organism evidence="3 4">
    <name type="scientific">Lithospermum erythrorhizon</name>
    <name type="common">Purple gromwell</name>
    <name type="synonym">Lithospermum officinale var. erythrorhizon</name>
    <dbReference type="NCBI Taxonomy" id="34254"/>
    <lineage>
        <taxon>Eukaryota</taxon>
        <taxon>Viridiplantae</taxon>
        <taxon>Streptophyta</taxon>
        <taxon>Embryophyta</taxon>
        <taxon>Tracheophyta</taxon>
        <taxon>Spermatophyta</taxon>
        <taxon>Magnoliopsida</taxon>
        <taxon>eudicotyledons</taxon>
        <taxon>Gunneridae</taxon>
        <taxon>Pentapetalae</taxon>
        <taxon>asterids</taxon>
        <taxon>lamiids</taxon>
        <taxon>Boraginales</taxon>
        <taxon>Boraginaceae</taxon>
        <taxon>Boraginoideae</taxon>
        <taxon>Lithospermeae</taxon>
        <taxon>Lithospermum</taxon>
    </lineage>
</organism>
<feature type="compositionally biased region" description="Polar residues" evidence="1">
    <location>
        <begin position="113"/>
        <end position="126"/>
    </location>
</feature>
<evidence type="ECO:0000313" key="3">
    <source>
        <dbReference type="EMBL" id="GAA0167019.1"/>
    </source>
</evidence>
<protein>
    <recommendedName>
        <fullName evidence="2">Transposase (putative) gypsy type domain-containing protein</fullName>
    </recommendedName>
</protein>
<proteinExistence type="predicted"/>
<dbReference type="InterPro" id="IPR007321">
    <property type="entry name" value="Transposase_28"/>
</dbReference>
<keyword evidence="4" id="KW-1185">Reference proteome</keyword>
<dbReference type="AlphaFoldDB" id="A0AAV3QTJ4"/>
<accession>A0AAV3QTJ4</accession>
<sequence>MRLPFSMFVNELLQHINRAPGQIHPIGWLNITIFQVACKKAGIQATVPLFASLLTSKHRSYDTSLAAKGRRHGTQGPHPVDHLKRGGYCLVISLEGYGSNQSGGGGYEREAPSSFQQSVGGPQTAGSWGDSHPCLPSEEEFFNRGIRLYFKKGQDKSISCGIRSLLYHSPSTGENWSEEKAISSGEEPSLDCYTSRYMKAPYTLPNGLCIEEGHLWNKHMEAFHVVRPLLLAEEGRKHPSSDPMDAFALSAFYMIKALNANYVYTRREVMKEVSSEKTQAKLKVAQVSLNERDEELNSCKEALSAEKVKRHKLQKEKQAMELEDVKSCNTLEAELEKLKPDQSSLAKDVEDTRSAKLEAIKKGEVVKARASEVETRLSQMDAEIDRRLRSLKIFKEAWPEPYFEGLFVDSHLAETPTENVEATREGDEVAEEAVDDEATT</sequence>
<comment type="caution">
    <text evidence="3">The sequence shown here is derived from an EMBL/GenBank/DDBJ whole genome shotgun (WGS) entry which is preliminary data.</text>
</comment>
<name>A0AAV3QTJ4_LITER</name>
<evidence type="ECO:0000313" key="4">
    <source>
        <dbReference type="Proteomes" id="UP001454036"/>
    </source>
</evidence>
<dbReference type="Proteomes" id="UP001454036">
    <property type="component" value="Unassembled WGS sequence"/>
</dbReference>
<feature type="domain" description="Transposase (putative) gypsy type" evidence="2">
    <location>
        <begin position="1"/>
        <end position="54"/>
    </location>
</feature>
<evidence type="ECO:0000259" key="2">
    <source>
        <dbReference type="Pfam" id="PF04195"/>
    </source>
</evidence>
<gene>
    <name evidence="3" type="ORF">LIER_22046</name>
</gene>
<evidence type="ECO:0000256" key="1">
    <source>
        <dbReference type="SAM" id="MobiDB-lite"/>
    </source>
</evidence>
<feature type="region of interest" description="Disordered" evidence="1">
    <location>
        <begin position="101"/>
        <end position="130"/>
    </location>
</feature>
<reference evidence="3 4" key="1">
    <citation type="submission" date="2024-01" db="EMBL/GenBank/DDBJ databases">
        <title>The complete chloroplast genome sequence of Lithospermum erythrorhizon: insights into the phylogenetic relationship among Boraginaceae species and the maternal lineages of purple gromwells.</title>
        <authorList>
            <person name="Okada T."/>
            <person name="Watanabe K."/>
        </authorList>
    </citation>
    <scope>NUCLEOTIDE SEQUENCE [LARGE SCALE GENOMIC DNA]</scope>
</reference>
<feature type="region of interest" description="Disordered" evidence="1">
    <location>
        <begin position="416"/>
        <end position="440"/>
    </location>
</feature>
<feature type="compositionally biased region" description="Acidic residues" evidence="1">
    <location>
        <begin position="428"/>
        <end position="440"/>
    </location>
</feature>